<dbReference type="GO" id="GO:0016740">
    <property type="term" value="F:transferase activity"/>
    <property type="evidence" value="ECO:0007669"/>
    <property type="project" value="UniProtKB-KW"/>
</dbReference>
<feature type="domain" description="Glutamine amidotransferase" evidence="1">
    <location>
        <begin position="21"/>
        <end position="184"/>
    </location>
</feature>
<dbReference type="Gene3D" id="3.40.50.880">
    <property type="match status" value="1"/>
</dbReference>
<evidence type="ECO:0000313" key="2">
    <source>
        <dbReference type="EMBL" id="GBF51784.1"/>
    </source>
</evidence>
<reference evidence="2 3" key="1">
    <citation type="submission" date="2018-02" db="EMBL/GenBank/DDBJ databases">
        <title>Novel Leptospira species isolated from soil and water in Japan.</title>
        <authorList>
            <person name="Nakao R."/>
            <person name="Masuzawa T."/>
        </authorList>
    </citation>
    <scope>NUCLEOTIDE SEQUENCE [LARGE SCALE GENOMIC DNA]</scope>
    <source>
        <strain evidence="2 3">YH101</strain>
    </source>
</reference>
<dbReference type="PANTHER" id="PTHR42695:SF5">
    <property type="entry name" value="GLUTAMINE AMIDOTRANSFERASE YLR126C-RELATED"/>
    <property type="match status" value="1"/>
</dbReference>
<dbReference type="CDD" id="cd01741">
    <property type="entry name" value="GATase1_1"/>
    <property type="match status" value="1"/>
</dbReference>
<dbReference type="RefSeq" id="WP_108978084.1">
    <property type="nucleotide sequence ID" value="NZ_BFBB01000008.1"/>
</dbReference>
<organism evidence="2 3">
    <name type="scientific">Leptospira ryugenii</name>
    <dbReference type="NCBI Taxonomy" id="1917863"/>
    <lineage>
        <taxon>Bacteria</taxon>
        <taxon>Pseudomonadati</taxon>
        <taxon>Spirochaetota</taxon>
        <taxon>Spirochaetia</taxon>
        <taxon>Leptospirales</taxon>
        <taxon>Leptospiraceae</taxon>
        <taxon>Leptospira</taxon>
    </lineage>
</organism>
<dbReference type="SUPFAM" id="SSF52317">
    <property type="entry name" value="Class I glutamine amidotransferase-like"/>
    <property type="match status" value="1"/>
</dbReference>
<proteinExistence type="predicted"/>
<gene>
    <name evidence="2" type="ORF">LPTSP4_33220</name>
</gene>
<dbReference type="Proteomes" id="UP000245133">
    <property type="component" value="Unassembled WGS sequence"/>
</dbReference>
<dbReference type="EMBL" id="BFBB01000008">
    <property type="protein sequence ID" value="GBF51784.1"/>
    <property type="molecule type" value="Genomic_DNA"/>
</dbReference>
<dbReference type="PANTHER" id="PTHR42695">
    <property type="entry name" value="GLUTAMINE AMIDOTRANSFERASE YLR126C-RELATED"/>
    <property type="match status" value="1"/>
</dbReference>
<dbReference type="Pfam" id="PF00117">
    <property type="entry name" value="GATase"/>
    <property type="match status" value="1"/>
</dbReference>
<dbReference type="OrthoDB" id="9813383at2"/>
<keyword evidence="2" id="KW-0315">Glutamine amidotransferase</keyword>
<evidence type="ECO:0000259" key="1">
    <source>
        <dbReference type="Pfam" id="PF00117"/>
    </source>
</evidence>
<dbReference type="AlphaFoldDB" id="A0A2P2E4K3"/>
<sequence length="229" mass="25821">MRALVIRFIDCEGPGIIEPLLREKGYRVSYHNAYDTRVSLMPEAHITFPLILLLGGPNSIQNNGEDPLLLPYLQLVKNALAVRSSKIIGICLGGQIISRALGAEVKKGDKGPELGFAPMKIIDTQDEVFRGINSNELMGFHLHEDVFSIPPGAKHLLSTDMYPNQMYSYENRVFAFQAHIEATLPMLGVWKEVHKEFLKQGKPDLDHLEEKQKQMEESGKIIFRNILNL</sequence>
<dbReference type="InterPro" id="IPR017926">
    <property type="entry name" value="GATASE"/>
</dbReference>
<dbReference type="GO" id="GO:0005829">
    <property type="term" value="C:cytosol"/>
    <property type="evidence" value="ECO:0007669"/>
    <property type="project" value="TreeGrafter"/>
</dbReference>
<keyword evidence="3" id="KW-1185">Reference proteome</keyword>
<dbReference type="PROSITE" id="PS51273">
    <property type="entry name" value="GATASE_TYPE_1"/>
    <property type="match status" value="1"/>
</dbReference>
<comment type="caution">
    <text evidence="2">The sequence shown here is derived from an EMBL/GenBank/DDBJ whole genome shotgun (WGS) entry which is preliminary data.</text>
</comment>
<protein>
    <submittedName>
        <fullName evidence="2">Putative glutamine amidotransferase, class-I</fullName>
    </submittedName>
</protein>
<keyword evidence="2" id="KW-0808">Transferase</keyword>
<dbReference type="InterPro" id="IPR029062">
    <property type="entry name" value="Class_I_gatase-like"/>
</dbReference>
<accession>A0A2P2E4K3</accession>
<evidence type="ECO:0000313" key="3">
    <source>
        <dbReference type="Proteomes" id="UP000245133"/>
    </source>
</evidence>
<name>A0A2P2E4K3_9LEPT</name>
<dbReference type="InterPro" id="IPR044992">
    <property type="entry name" value="ChyE-like"/>
</dbReference>